<keyword evidence="3" id="KW-1185">Reference proteome</keyword>
<comment type="caution">
    <text evidence="2">The sequence shown here is derived from an EMBL/GenBank/DDBJ whole genome shotgun (WGS) entry which is preliminary data.</text>
</comment>
<dbReference type="EMBL" id="LRRD01000057">
    <property type="protein sequence ID" value="KXW57471.1"/>
    <property type="molecule type" value="Genomic_DNA"/>
</dbReference>
<accession>A0A149VW55</accession>
<dbReference type="PATRIC" id="fig|1789004.3.peg.2067"/>
<dbReference type="InterPro" id="IPR051162">
    <property type="entry name" value="T4SS_component"/>
</dbReference>
<dbReference type="RefSeq" id="WP_197456504.1">
    <property type="nucleotide sequence ID" value="NZ_LRRD01000057.1"/>
</dbReference>
<evidence type="ECO:0000313" key="3">
    <source>
        <dbReference type="Proteomes" id="UP000075653"/>
    </source>
</evidence>
<dbReference type="Proteomes" id="UP000075653">
    <property type="component" value="Unassembled WGS sequence"/>
</dbReference>
<dbReference type="Gene3D" id="3.40.50.300">
    <property type="entry name" value="P-loop containing nucleotide triphosphate hydrolases"/>
    <property type="match status" value="1"/>
</dbReference>
<dbReference type="InterPro" id="IPR043964">
    <property type="entry name" value="P-loop_TraG"/>
</dbReference>
<name>A0A149VW55_9PROT</name>
<proteinExistence type="predicted"/>
<dbReference type="SUPFAM" id="SSF52540">
    <property type="entry name" value="P-loop containing nucleoside triphosphate hydrolases"/>
    <property type="match status" value="1"/>
</dbReference>
<dbReference type="STRING" id="1789004.FEMY_20060"/>
<evidence type="ECO:0000313" key="2">
    <source>
        <dbReference type="EMBL" id="KXW57471.1"/>
    </source>
</evidence>
<gene>
    <name evidence="2" type="primary">virB4_2</name>
    <name evidence="2" type="ORF">FEMY_20060</name>
</gene>
<organism evidence="2 3">
    <name type="scientific">Ferrovum myxofaciens</name>
    <dbReference type="NCBI Taxonomy" id="416213"/>
    <lineage>
        <taxon>Bacteria</taxon>
        <taxon>Pseudomonadati</taxon>
        <taxon>Pseudomonadota</taxon>
        <taxon>Betaproteobacteria</taxon>
        <taxon>Ferrovales</taxon>
        <taxon>Ferrovaceae</taxon>
        <taxon>Ferrovum</taxon>
    </lineage>
</organism>
<reference evidence="2 3" key="1">
    <citation type="submission" date="2016-01" db="EMBL/GenBank/DDBJ databases">
        <title>Genome sequence of the acidophilic iron oxidising Ferrovum strain Z-31.</title>
        <authorList>
            <person name="Poehlein A."/>
            <person name="Ullrich S.R."/>
            <person name="Schloemann M."/>
            <person name="Muehling M."/>
            <person name="Daniel R."/>
        </authorList>
    </citation>
    <scope>NUCLEOTIDE SEQUENCE [LARGE SCALE GENOMIC DNA]</scope>
    <source>
        <strain evidence="2 3">Z-31</strain>
    </source>
</reference>
<sequence length="248" mass="28308">MAQRTMTNCLILIQDQSLREALQAYTLRGMAGHLLDAETDSLDEDPFQVFEMECLMNKGDKLVLPVLTYLFHRIEQRFRGQPTLLILDEAWVMLGHPAFKAKIREWLKVLRKSNVAVVFATQSLTDLTRSGIADVIYESCPTKILLPNPEAMTENIRPMYQGIGLNDRQVEIIARATPKRQYYVIHPEGRRLFHLGLGPVELAFVGASGKEDIAQIRELHGKHGNSWPGQWLCHRGQIKAAEVWESYR</sequence>
<dbReference type="Pfam" id="PF19044">
    <property type="entry name" value="P-loop_TraG"/>
    <property type="match status" value="1"/>
</dbReference>
<dbReference type="CDD" id="cd01127">
    <property type="entry name" value="TrwB_TraG_TraD_VirD4"/>
    <property type="match status" value="1"/>
</dbReference>
<feature type="domain" description="TraG P-loop" evidence="1">
    <location>
        <begin position="19"/>
        <end position="173"/>
    </location>
</feature>
<dbReference type="PANTHER" id="PTHR30121:SF12">
    <property type="entry name" value="TYPE IV SECRETION SYSTEM PROTEIN CAGE"/>
    <property type="match status" value="1"/>
</dbReference>
<dbReference type="AlphaFoldDB" id="A0A149VW55"/>
<dbReference type="InterPro" id="IPR027417">
    <property type="entry name" value="P-loop_NTPase"/>
</dbReference>
<protein>
    <submittedName>
        <fullName evidence="2">Type IV secretion system protein virB4</fullName>
    </submittedName>
</protein>
<dbReference type="PANTHER" id="PTHR30121">
    <property type="entry name" value="UNCHARACTERIZED PROTEIN YJGR-RELATED"/>
    <property type="match status" value="1"/>
</dbReference>
<evidence type="ECO:0000259" key="1">
    <source>
        <dbReference type="Pfam" id="PF19044"/>
    </source>
</evidence>